<protein>
    <submittedName>
        <fullName evidence="1">Uncharacterized protein</fullName>
    </submittedName>
</protein>
<organism evidence="1 2">
    <name type="scientific">Streptomyces alanosinicus</name>
    <dbReference type="NCBI Taxonomy" id="68171"/>
    <lineage>
        <taxon>Bacteria</taxon>
        <taxon>Bacillati</taxon>
        <taxon>Actinomycetota</taxon>
        <taxon>Actinomycetes</taxon>
        <taxon>Kitasatosporales</taxon>
        <taxon>Streptomycetaceae</taxon>
        <taxon>Streptomyces</taxon>
    </lineage>
</organism>
<name>A0A918YS74_9ACTN</name>
<keyword evidence="2" id="KW-1185">Reference proteome</keyword>
<dbReference type="EMBL" id="BMVG01000047">
    <property type="protein sequence ID" value="GHE14176.1"/>
    <property type="molecule type" value="Genomic_DNA"/>
</dbReference>
<gene>
    <name evidence="1" type="ORF">GCM10010339_83870</name>
</gene>
<comment type="caution">
    <text evidence="1">The sequence shown here is derived from an EMBL/GenBank/DDBJ whole genome shotgun (WGS) entry which is preliminary data.</text>
</comment>
<reference evidence="1" key="1">
    <citation type="journal article" date="2014" name="Int. J. Syst. Evol. Microbiol.">
        <title>Complete genome sequence of Corynebacterium casei LMG S-19264T (=DSM 44701T), isolated from a smear-ripened cheese.</title>
        <authorList>
            <consortium name="US DOE Joint Genome Institute (JGI-PGF)"/>
            <person name="Walter F."/>
            <person name="Albersmeier A."/>
            <person name="Kalinowski J."/>
            <person name="Ruckert C."/>
        </authorList>
    </citation>
    <scope>NUCLEOTIDE SEQUENCE</scope>
    <source>
        <strain evidence="1">JCM 4714</strain>
    </source>
</reference>
<proteinExistence type="predicted"/>
<sequence>MDYVLVAAGGFVIFRSRVQAPQGGVTPAATEEYAAGLMGLTDTLLSDPRALFPCVFGR</sequence>
<accession>A0A918YS74</accession>
<dbReference type="AlphaFoldDB" id="A0A918YS74"/>
<dbReference type="Proteomes" id="UP000655443">
    <property type="component" value="Unassembled WGS sequence"/>
</dbReference>
<evidence type="ECO:0000313" key="2">
    <source>
        <dbReference type="Proteomes" id="UP000655443"/>
    </source>
</evidence>
<reference evidence="1" key="2">
    <citation type="submission" date="2020-09" db="EMBL/GenBank/DDBJ databases">
        <authorList>
            <person name="Sun Q."/>
            <person name="Ohkuma M."/>
        </authorList>
    </citation>
    <scope>NUCLEOTIDE SEQUENCE</scope>
    <source>
        <strain evidence="1">JCM 4714</strain>
    </source>
</reference>
<evidence type="ECO:0000313" key="1">
    <source>
        <dbReference type="EMBL" id="GHE14176.1"/>
    </source>
</evidence>